<dbReference type="SUPFAM" id="SSF55729">
    <property type="entry name" value="Acyl-CoA N-acyltransferases (Nat)"/>
    <property type="match status" value="1"/>
</dbReference>
<dbReference type="PROSITE" id="PS51186">
    <property type="entry name" value="GNAT"/>
    <property type="match status" value="1"/>
</dbReference>
<name>A0ABX5SXY9_9MICO</name>
<keyword evidence="1" id="KW-0808">Transferase</keyword>
<dbReference type="PANTHER" id="PTHR43877:SF2">
    <property type="entry name" value="AMINOALKYLPHOSPHONATE N-ACETYLTRANSFERASE-RELATED"/>
    <property type="match status" value="1"/>
</dbReference>
<organism evidence="4 5">
    <name type="scientific">Microbacterium wangchenii</name>
    <dbReference type="NCBI Taxonomy" id="2541726"/>
    <lineage>
        <taxon>Bacteria</taxon>
        <taxon>Bacillati</taxon>
        <taxon>Actinomycetota</taxon>
        <taxon>Actinomycetes</taxon>
        <taxon>Micrococcales</taxon>
        <taxon>Microbacteriaceae</taxon>
        <taxon>Microbacterium</taxon>
    </lineage>
</organism>
<evidence type="ECO:0000256" key="2">
    <source>
        <dbReference type="ARBA" id="ARBA00023315"/>
    </source>
</evidence>
<evidence type="ECO:0000256" key="1">
    <source>
        <dbReference type="ARBA" id="ARBA00022679"/>
    </source>
</evidence>
<evidence type="ECO:0000313" key="4">
    <source>
        <dbReference type="EMBL" id="QBR90662.1"/>
    </source>
</evidence>
<proteinExistence type="predicted"/>
<dbReference type="InterPro" id="IPR050832">
    <property type="entry name" value="Bact_Acetyltransf"/>
</dbReference>
<evidence type="ECO:0000259" key="3">
    <source>
        <dbReference type="PROSITE" id="PS51186"/>
    </source>
</evidence>
<gene>
    <name evidence="4" type="ORF">E4K62_08205</name>
</gene>
<dbReference type="EMBL" id="CP038266">
    <property type="protein sequence ID" value="QBR90662.1"/>
    <property type="molecule type" value="Genomic_DNA"/>
</dbReference>
<protein>
    <submittedName>
        <fullName evidence="4">GNAT family N-acetyltransferase</fullName>
    </submittedName>
</protein>
<reference evidence="4 5" key="1">
    <citation type="submission" date="2019-03" db="EMBL/GenBank/DDBJ databases">
        <authorList>
            <person name="Dong K."/>
        </authorList>
    </citation>
    <scope>NUCLEOTIDE SEQUENCE [LARGE SCALE GENOMIC DNA]</scope>
    <source>
        <strain evidence="5">dk512</strain>
    </source>
</reference>
<dbReference type="Gene3D" id="3.40.630.30">
    <property type="match status" value="1"/>
</dbReference>
<dbReference type="Pfam" id="PF00583">
    <property type="entry name" value="Acetyltransf_1"/>
    <property type="match status" value="1"/>
</dbReference>
<dbReference type="PANTHER" id="PTHR43877">
    <property type="entry name" value="AMINOALKYLPHOSPHONATE N-ACETYLTRANSFERASE-RELATED-RELATED"/>
    <property type="match status" value="1"/>
</dbReference>
<dbReference type="InterPro" id="IPR016181">
    <property type="entry name" value="Acyl_CoA_acyltransferase"/>
</dbReference>
<keyword evidence="2" id="KW-0012">Acyltransferase</keyword>
<keyword evidence="5" id="KW-1185">Reference proteome</keyword>
<sequence length="106" mass="11771">MIDAPAVDLFVARDAGAMVGMATLVTFPLVTGWRGIVEDVVVSQQARGRGIARLLLEAITEEAARRRLRTLDLTSRPSRESALRLYESVGFEPRETNVMRYVPALR</sequence>
<dbReference type="Proteomes" id="UP000295748">
    <property type="component" value="Chromosome"/>
</dbReference>
<dbReference type="CDD" id="cd04301">
    <property type="entry name" value="NAT_SF"/>
    <property type="match status" value="1"/>
</dbReference>
<evidence type="ECO:0000313" key="5">
    <source>
        <dbReference type="Proteomes" id="UP000295748"/>
    </source>
</evidence>
<feature type="domain" description="N-acetyltransferase" evidence="3">
    <location>
        <begin position="1"/>
        <end position="106"/>
    </location>
</feature>
<accession>A0ABX5SXY9</accession>
<dbReference type="InterPro" id="IPR000182">
    <property type="entry name" value="GNAT_dom"/>
</dbReference>